<dbReference type="OrthoDB" id="341607at2759"/>
<sequence length="885" mass="105584">MKNHEESIKDELQAYYGDEILVNNTELITNNKVTGSDEIEEDHILNLDFSQKDIDVDEIFNDILETKTIKELFLIRKELNKKIQNYQAEMQKFIHSNYEKLKFISHILDKSILNSNNSNSNDQPDLNSNKIINYVENNKNLVNEKFQEIKNNIFTSENNKNLEKYLTQYQLFTIVSELRNFHLILEDYFSMQDYESLIKMYNKWKKPLEVLSNDDNFKIEFQEILRNSNEIFEKTINTLKKQILVNINKNSILPRIDIIIKSYISLSNQQIDFTNDLILNINNLFQDIVNEIVIKQLENLEDSKVNDKVKIFSNTCKQSYQEIFIPLNFIISELNKNEIDPVIPSSILKNLFEISFTKIIELLGHIFNYEKKNPKSELDMQPILQGFEYLSQSIKELLKTLSLTNFHKHSSLSSEKFKYIAINTKNNSENKNIEVDDDYFDTNDNIIKRKYIEWKKYILSDFLKFENFDLSIKEIWNNLFDLVINLQNTDIETLFIEINKHLFSKLINDELYKIIKNYKELINIDFEICENLMRKVIKDFFQSIISNSILYINSVFFNNIKNGDFNFNSVENFDQLIEKMNIELDYSLSGNNIFDLNNQDWIVEKFSLVNYKQKAIYFLSIIILTRYLRDNALPECISYFYKCFYDDESEIKNSIDSIEFMDLFNSDKMKYDSPTNLKNNSFYEEDATIQIVRILYNRFEILFLNIFVIWNVHAIIQEIYDQIDFKSEEKVHIDKFIDCMHLNIIKLFKFCNVLFQPQFQNSNYNRKSAISELQFPIKNSEKSQIFAKWSNNYYILKNFDLDCTKTVFNKPISFWFSQILHGIIIETIFIIKNNYFIAIENVDSYEKSLSKLWNTIKHYFEYDVDFNITHALFCQLYNTLLLLNV</sequence>
<evidence type="ECO:0000313" key="3">
    <source>
        <dbReference type="Proteomes" id="UP000236928"/>
    </source>
</evidence>
<dbReference type="Proteomes" id="UP000236928">
    <property type="component" value="Unassembled WGS sequence"/>
</dbReference>
<proteinExistence type="predicted"/>
<feature type="coiled-coil region" evidence="1">
    <location>
        <begin position="69"/>
        <end position="96"/>
    </location>
</feature>
<dbReference type="VEuPathDB" id="CryptoDB:CmeUKMEL1_01855"/>
<keyword evidence="3" id="KW-1185">Reference proteome</keyword>
<dbReference type="AlphaFoldDB" id="A0A2P4YWY6"/>
<organism evidence="2 3">
    <name type="scientific">Cryptosporidium meleagridis</name>
    <dbReference type="NCBI Taxonomy" id="93969"/>
    <lineage>
        <taxon>Eukaryota</taxon>
        <taxon>Sar</taxon>
        <taxon>Alveolata</taxon>
        <taxon>Apicomplexa</taxon>
        <taxon>Conoidasida</taxon>
        <taxon>Coccidia</taxon>
        <taxon>Eucoccidiorida</taxon>
        <taxon>Eimeriorina</taxon>
        <taxon>Cryptosporidiidae</taxon>
        <taxon>Cryptosporidium</taxon>
    </lineage>
</organism>
<accession>A0A2P4YWY6</accession>
<dbReference type="EMBL" id="JIBK01000003">
    <property type="protein sequence ID" value="POM82330.1"/>
    <property type="molecule type" value="Genomic_DNA"/>
</dbReference>
<reference evidence="2 3" key="1">
    <citation type="submission" date="2014-04" db="EMBL/GenBank/DDBJ databases">
        <title>Comparative Genomics of Cryptosporidium Species.</title>
        <authorList>
            <person name="Silva J.C."/>
            <person name="Su Q."/>
            <person name="Chalmers R."/>
            <person name="Chibucos M.C."/>
            <person name="Elwin K."/>
            <person name="Godinez A."/>
            <person name="Guo F."/>
            <person name="Huynh K."/>
            <person name="Orvis J."/>
            <person name="Ott S."/>
            <person name="Sadzewicz L."/>
            <person name="Sengamalay N."/>
            <person name="Shetty A."/>
            <person name="Sun M."/>
            <person name="Tallon L."/>
            <person name="Xiao L."/>
            <person name="Zhang H."/>
            <person name="Fraser C.M."/>
            <person name="Zhu G."/>
            <person name="Kissinger J."/>
            <person name="Widmer G."/>
        </authorList>
    </citation>
    <scope>NUCLEOTIDE SEQUENCE [LARGE SCALE GENOMIC DNA]</scope>
    <source>
        <strain evidence="2 3">UKMEL1</strain>
    </source>
</reference>
<evidence type="ECO:0000256" key="1">
    <source>
        <dbReference type="SAM" id="Coils"/>
    </source>
</evidence>
<comment type="caution">
    <text evidence="2">The sequence shown here is derived from an EMBL/GenBank/DDBJ whole genome shotgun (WGS) entry which is preliminary data.</text>
</comment>
<gene>
    <name evidence="2" type="ORF">CmeUKMEL1_01855</name>
</gene>
<evidence type="ECO:0000313" key="2">
    <source>
        <dbReference type="EMBL" id="POM82330.1"/>
    </source>
</evidence>
<protein>
    <submittedName>
        <fullName evidence="2">Vps51/Vps67 family protein</fullName>
    </submittedName>
</protein>
<keyword evidence="1" id="KW-0175">Coiled coil</keyword>
<name>A0A2P4YWY6_9CRYT</name>
<dbReference type="Pfam" id="PF08700">
    <property type="entry name" value="VPS51_Exo84_N"/>
    <property type="match status" value="1"/>
</dbReference>